<evidence type="ECO:0000259" key="3">
    <source>
        <dbReference type="Pfam" id="PF00460"/>
    </source>
</evidence>
<dbReference type="Pfam" id="PF06429">
    <property type="entry name" value="Flg_bbr_C"/>
    <property type="match status" value="1"/>
</dbReference>
<gene>
    <name evidence="6" type="ORF">F4V43_17305</name>
</gene>
<keyword evidence="6" id="KW-0969">Cilium</keyword>
<dbReference type="Pfam" id="PF22692">
    <property type="entry name" value="LlgE_F_G_D1"/>
    <property type="match status" value="1"/>
</dbReference>
<accession>A0A5J5FVY2</accession>
<organism evidence="6 7">
    <name type="scientific">Paenibacillus spiritus</name>
    <dbReference type="NCBI Taxonomy" id="2496557"/>
    <lineage>
        <taxon>Bacteria</taxon>
        <taxon>Bacillati</taxon>
        <taxon>Bacillota</taxon>
        <taxon>Bacilli</taxon>
        <taxon>Bacillales</taxon>
        <taxon>Paenibacillaceae</taxon>
        <taxon>Paenibacillus</taxon>
    </lineage>
</organism>
<keyword evidence="7" id="KW-1185">Reference proteome</keyword>
<sequence>MNNSTISALVSMSAMQQRLDLIADNIANLNTAGYKTKESSFEDTLTRVQQQSKDYQMDGRATPLGFNLGFGSQLSLRGANWEQGAMQETGNPTDLALQGNGLFAVSVGGTTTYTRQGDFHFEPDSANAGRMRLVDNSGNAVLNTAGAPVTVPVGVDAAINEKGQVLTKRGENEPAVVASTLKIVAPRTENVLQAVDGSRFVLAAGLTETQAFSAAGNAAVDDPASGVGVRSGYLEQSNVDLGKQMSELMMVQRNYQLAARALSSGDQMLGLANTMRG</sequence>
<dbReference type="SUPFAM" id="SSF117143">
    <property type="entry name" value="Flagellar hook protein flgE"/>
    <property type="match status" value="1"/>
</dbReference>
<dbReference type="Pfam" id="PF00460">
    <property type="entry name" value="Flg_bb_rod"/>
    <property type="match status" value="1"/>
</dbReference>
<feature type="domain" description="Flagellar hook protein FlgE/F/G-like D1" evidence="5">
    <location>
        <begin position="96"/>
        <end position="165"/>
    </location>
</feature>
<comment type="subcellular location">
    <subcellularLocation>
        <location evidence="2">Bacterial flagellum basal body</location>
    </subcellularLocation>
</comment>
<proteinExistence type="inferred from homology"/>
<dbReference type="PANTHER" id="PTHR30435">
    <property type="entry name" value="FLAGELLAR PROTEIN"/>
    <property type="match status" value="1"/>
</dbReference>
<dbReference type="EMBL" id="VYKK01000028">
    <property type="protein sequence ID" value="KAA8998009.1"/>
    <property type="molecule type" value="Genomic_DNA"/>
</dbReference>
<name>A0A5J5FVY2_9BACL</name>
<evidence type="ECO:0000313" key="6">
    <source>
        <dbReference type="EMBL" id="KAA8998009.1"/>
    </source>
</evidence>
<evidence type="ECO:0000313" key="7">
    <source>
        <dbReference type="Proteomes" id="UP000367750"/>
    </source>
</evidence>
<keyword evidence="2" id="KW-0975">Bacterial flagellum</keyword>
<dbReference type="NCBIfam" id="TIGR03506">
    <property type="entry name" value="FlgEFG_subfam"/>
    <property type="match status" value="1"/>
</dbReference>
<keyword evidence="6" id="KW-0966">Cell projection</keyword>
<reference evidence="6 7" key="1">
    <citation type="submission" date="2019-09" db="EMBL/GenBank/DDBJ databases">
        <title>Bacillus ochoae sp. nov., Paenibacillus whitsoniae sp. nov., Paenibacillus spiritus sp. nov. Isolated from the Mars Exploration Rover during spacecraft assembly.</title>
        <authorList>
            <person name="Seuylemezian A."/>
            <person name="Vaishampayan P."/>
        </authorList>
    </citation>
    <scope>NUCLEOTIDE SEQUENCE [LARGE SCALE GENOMIC DNA]</scope>
    <source>
        <strain evidence="6 7">MER_111</strain>
    </source>
</reference>
<dbReference type="InterPro" id="IPR020013">
    <property type="entry name" value="Flagellar_FlgE/F/G"/>
</dbReference>
<dbReference type="RefSeq" id="WP_150459508.1">
    <property type="nucleotide sequence ID" value="NZ_VYKK01000028.1"/>
</dbReference>
<evidence type="ECO:0000256" key="1">
    <source>
        <dbReference type="ARBA" id="ARBA00009677"/>
    </source>
</evidence>
<protein>
    <submittedName>
        <fullName evidence="6">Flagellar hook-basal body protein</fullName>
    </submittedName>
</protein>
<dbReference type="Proteomes" id="UP000367750">
    <property type="component" value="Unassembled WGS sequence"/>
</dbReference>
<dbReference type="InterPro" id="IPR053967">
    <property type="entry name" value="LlgE_F_G-like_D1"/>
</dbReference>
<dbReference type="PANTHER" id="PTHR30435:SF19">
    <property type="entry name" value="FLAGELLAR BASAL-BODY ROD PROTEIN FLGG"/>
    <property type="match status" value="1"/>
</dbReference>
<dbReference type="GO" id="GO:0009425">
    <property type="term" value="C:bacterial-type flagellum basal body"/>
    <property type="evidence" value="ECO:0007669"/>
    <property type="project" value="UniProtKB-SubCell"/>
</dbReference>
<evidence type="ECO:0000256" key="2">
    <source>
        <dbReference type="RuleBase" id="RU362116"/>
    </source>
</evidence>
<dbReference type="OrthoDB" id="9800375at2"/>
<comment type="similarity">
    <text evidence="1 2">Belongs to the flagella basal body rod proteins family.</text>
</comment>
<feature type="domain" description="Flagellar basal-body/hook protein C-terminal" evidence="4">
    <location>
        <begin position="230"/>
        <end position="275"/>
    </location>
</feature>
<dbReference type="InterPro" id="IPR001444">
    <property type="entry name" value="Flag_bb_rod_N"/>
</dbReference>
<comment type="caution">
    <text evidence="6">The sequence shown here is derived from an EMBL/GenBank/DDBJ whole genome shotgun (WGS) entry which is preliminary data.</text>
</comment>
<evidence type="ECO:0000259" key="5">
    <source>
        <dbReference type="Pfam" id="PF22692"/>
    </source>
</evidence>
<dbReference type="InterPro" id="IPR037925">
    <property type="entry name" value="FlgE/F/G-like"/>
</dbReference>
<dbReference type="GO" id="GO:0071978">
    <property type="term" value="P:bacterial-type flagellum-dependent swarming motility"/>
    <property type="evidence" value="ECO:0007669"/>
    <property type="project" value="TreeGrafter"/>
</dbReference>
<evidence type="ECO:0000259" key="4">
    <source>
        <dbReference type="Pfam" id="PF06429"/>
    </source>
</evidence>
<dbReference type="InterPro" id="IPR010930">
    <property type="entry name" value="Flg_bb/hook_C_dom"/>
</dbReference>
<keyword evidence="6" id="KW-0282">Flagellum</keyword>
<dbReference type="AlphaFoldDB" id="A0A5J5FVY2"/>
<feature type="domain" description="Flagellar basal body rod protein N-terminal" evidence="3">
    <location>
        <begin position="12"/>
        <end position="35"/>
    </location>
</feature>